<accession>A0A3N0DPM3</accession>
<dbReference type="RefSeq" id="WP_123235170.1">
    <property type="nucleotide sequence ID" value="NZ_RJSG01000003.1"/>
</dbReference>
<keyword evidence="2" id="KW-1185">Reference proteome</keyword>
<dbReference type="SUPFAM" id="SSF46785">
    <property type="entry name" value="Winged helix' DNA-binding domain"/>
    <property type="match status" value="1"/>
</dbReference>
<dbReference type="EMBL" id="RJSG01000003">
    <property type="protein sequence ID" value="RNL77584.1"/>
    <property type="molecule type" value="Genomic_DNA"/>
</dbReference>
<dbReference type="AlphaFoldDB" id="A0A3N0DPM3"/>
<gene>
    <name evidence="1" type="ORF">EFL95_16375</name>
</gene>
<dbReference type="Gene3D" id="1.10.10.10">
    <property type="entry name" value="Winged helix-like DNA-binding domain superfamily/Winged helix DNA-binding domain"/>
    <property type="match status" value="1"/>
</dbReference>
<comment type="caution">
    <text evidence="1">The sequence shown here is derived from an EMBL/GenBank/DDBJ whole genome shotgun (WGS) entry which is preliminary data.</text>
</comment>
<dbReference type="InterPro" id="IPR036390">
    <property type="entry name" value="WH_DNA-bd_sf"/>
</dbReference>
<dbReference type="InterPro" id="IPR036388">
    <property type="entry name" value="WH-like_DNA-bd_sf"/>
</dbReference>
<sequence>MEDVGKTPPEETSDGQTLTSINALSVLGLLSVAPMTAYGLAEQIQRALSFLWPVSRSLLLGQPKKLAEAGLVETLPPAPGSRASKRWAATETGRAVFRKWLSTDVETTRISSEIGLRLVFSDQGSLESLQRQLEIRRQQIIENYRQALALTDGYLANQGPFPGRLHIIAATLLLTEGHAEGELRGVEAAQTLVETWADTTTPEPARDLAVIEQVRERILETLARLEA</sequence>
<evidence type="ECO:0000313" key="1">
    <source>
        <dbReference type="EMBL" id="RNL77584.1"/>
    </source>
</evidence>
<protein>
    <submittedName>
        <fullName evidence="1">PadR family transcriptional regulator</fullName>
    </submittedName>
</protein>
<proteinExistence type="predicted"/>
<dbReference type="Proteomes" id="UP000277094">
    <property type="component" value="Unassembled WGS sequence"/>
</dbReference>
<name>A0A3N0DPM3_9ACTN</name>
<organism evidence="1 2">
    <name type="scientific">Nocardioides marmorisolisilvae</name>
    <dbReference type="NCBI Taxonomy" id="1542737"/>
    <lineage>
        <taxon>Bacteria</taxon>
        <taxon>Bacillati</taxon>
        <taxon>Actinomycetota</taxon>
        <taxon>Actinomycetes</taxon>
        <taxon>Propionibacteriales</taxon>
        <taxon>Nocardioidaceae</taxon>
        <taxon>Nocardioides</taxon>
    </lineage>
</organism>
<reference evidence="1 2" key="1">
    <citation type="submission" date="2018-11" db="EMBL/GenBank/DDBJ databases">
        <authorList>
            <person name="Li F."/>
        </authorList>
    </citation>
    <scope>NUCLEOTIDE SEQUENCE [LARGE SCALE GENOMIC DNA]</scope>
    <source>
        <strain evidence="1 2">KIS18-7</strain>
    </source>
</reference>
<evidence type="ECO:0000313" key="2">
    <source>
        <dbReference type="Proteomes" id="UP000277094"/>
    </source>
</evidence>
<dbReference type="OrthoDB" id="3186544at2"/>